<feature type="region of interest" description="Disordered" evidence="1">
    <location>
        <begin position="1"/>
        <end position="32"/>
    </location>
</feature>
<sequence length="193" mass="22075">MKRYDQKAYKLPPPTPAQVPAETNKRHLEEQPGPSLDHFEIVLAIEQQETPMDLTMPRLKRTLFCSCQRVSSRWQASAHRIIHCHNSQGWQRSEVICVTVNHARLTSNPKYFLSNCQENARLRLVHHPLPKSVLVEYLPSCVRGKFSQLSRGNRGLMVVKGGGATKHILRAQTVCHDPGDAAEIQRHLRWNFS</sequence>
<accession>A0A8X6WBR7</accession>
<dbReference type="Proteomes" id="UP000887159">
    <property type="component" value="Unassembled WGS sequence"/>
</dbReference>
<organism evidence="2 3">
    <name type="scientific">Trichonephila clavipes</name>
    <name type="common">Golden silk orbweaver</name>
    <name type="synonym">Nephila clavipes</name>
    <dbReference type="NCBI Taxonomy" id="2585209"/>
    <lineage>
        <taxon>Eukaryota</taxon>
        <taxon>Metazoa</taxon>
        <taxon>Ecdysozoa</taxon>
        <taxon>Arthropoda</taxon>
        <taxon>Chelicerata</taxon>
        <taxon>Arachnida</taxon>
        <taxon>Araneae</taxon>
        <taxon>Araneomorphae</taxon>
        <taxon>Entelegynae</taxon>
        <taxon>Araneoidea</taxon>
        <taxon>Nephilidae</taxon>
        <taxon>Trichonephila</taxon>
    </lineage>
</organism>
<dbReference type="EMBL" id="BMAU01021399">
    <property type="protein sequence ID" value="GFY31514.1"/>
    <property type="molecule type" value="Genomic_DNA"/>
</dbReference>
<reference evidence="2" key="1">
    <citation type="submission" date="2020-08" db="EMBL/GenBank/DDBJ databases">
        <title>Multicomponent nature underlies the extraordinary mechanical properties of spider dragline silk.</title>
        <authorList>
            <person name="Kono N."/>
            <person name="Nakamura H."/>
            <person name="Mori M."/>
            <person name="Yoshida Y."/>
            <person name="Ohtoshi R."/>
            <person name="Malay A.D."/>
            <person name="Moran D.A.P."/>
            <person name="Tomita M."/>
            <person name="Numata K."/>
            <person name="Arakawa K."/>
        </authorList>
    </citation>
    <scope>NUCLEOTIDE SEQUENCE</scope>
</reference>
<dbReference type="AlphaFoldDB" id="A0A8X6WBR7"/>
<protein>
    <submittedName>
        <fullName evidence="2">Uncharacterized protein</fullName>
    </submittedName>
</protein>
<proteinExistence type="predicted"/>
<keyword evidence="3" id="KW-1185">Reference proteome</keyword>
<gene>
    <name evidence="2" type="ORF">TNCV_4693581</name>
</gene>
<evidence type="ECO:0000313" key="3">
    <source>
        <dbReference type="Proteomes" id="UP000887159"/>
    </source>
</evidence>
<evidence type="ECO:0000313" key="2">
    <source>
        <dbReference type="EMBL" id="GFY31514.1"/>
    </source>
</evidence>
<name>A0A8X6WBR7_TRICX</name>
<comment type="caution">
    <text evidence="2">The sequence shown here is derived from an EMBL/GenBank/DDBJ whole genome shotgun (WGS) entry which is preliminary data.</text>
</comment>
<evidence type="ECO:0000256" key="1">
    <source>
        <dbReference type="SAM" id="MobiDB-lite"/>
    </source>
</evidence>